<comment type="caution">
    <text evidence="1">The sequence shown here is derived from an EMBL/GenBank/DDBJ whole genome shotgun (WGS) entry which is preliminary data.</text>
</comment>
<protein>
    <submittedName>
        <fullName evidence="1">Uncharacterized protein</fullName>
    </submittedName>
</protein>
<organism evidence="1 2">
    <name type="scientific">Penicillium steckii</name>
    <dbReference type="NCBI Taxonomy" id="303698"/>
    <lineage>
        <taxon>Eukaryota</taxon>
        <taxon>Fungi</taxon>
        <taxon>Dikarya</taxon>
        <taxon>Ascomycota</taxon>
        <taxon>Pezizomycotina</taxon>
        <taxon>Eurotiomycetes</taxon>
        <taxon>Eurotiomycetidae</taxon>
        <taxon>Eurotiales</taxon>
        <taxon>Aspergillaceae</taxon>
        <taxon>Penicillium</taxon>
    </lineage>
</organism>
<dbReference type="AlphaFoldDB" id="A0A1V6TKZ6"/>
<dbReference type="Proteomes" id="UP000191285">
    <property type="component" value="Unassembled WGS sequence"/>
</dbReference>
<evidence type="ECO:0000313" key="2">
    <source>
        <dbReference type="Proteomes" id="UP000191285"/>
    </source>
</evidence>
<accession>A0A1V6TKZ6</accession>
<proteinExistence type="predicted"/>
<keyword evidence="2" id="KW-1185">Reference proteome</keyword>
<evidence type="ECO:0000313" key="1">
    <source>
        <dbReference type="EMBL" id="OQE26253.1"/>
    </source>
</evidence>
<sequence>MTSTAVFYEQSQSYNWLDAISNNKSFFDPRTIETHQDTVVSLQKQEAISLSEKAIATLPAVNQRVFMTKWIRQIPPDQKQSKIPADLVDITNSFNIDPSDMDIQRENYSDIASTSSSTVCTSIDKDFLESWQIEAVPSYPKQPASNNTLFDLRNQICHPVSPKNVPVQTVSPYFAENNHMYSPLHHIEMTSMTSQVCLPSDFTDSTLYGSSEDLNICKLIVGKMRQAAVHSAGVFKKLKCKLKH</sequence>
<name>A0A1V6TKZ6_9EURO</name>
<dbReference type="EMBL" id="MLKD01000005">
    <property type="protein sequence ID" value="OQE26253.1"/>
    <property type="molecule type" value="Genomic_DNA"/>
</dbReference>
<reference evidence="2" key="1">
    <citation type="journal article" date="2017" name="Nat. Microbiol.">
        <title>Global analysis of biosynthetic gene clusters reveals vast potential of secondary metabolite production in Penicillium species.</title>
        <authorList>
            <person name="Nielsen J.C."/>
            <person name="Grijseels S."/>
            <person name="Prigent S."/>
            <person name="Ji B."/>
            <person name="Dainat J."/>
            <person name="Nielsen K.F."/>
            <person name="Frisvad J.C."/>
            <person name="Workman M."/>
            <person name="Nielsen J."/>
        </authorList>
    </citation>
    <scope>NUCLEOTIDE SEQUENCE [LARGE SCALE GENOMIC DNA]</scope>
    <source>
        <strain evidence="2">IBT 24891</strain>
    </source>
</reference>
<dbReference type="OrthoDB" id="4338824at2759"/>
<gene>
    <name evidence="1" type="ORF">PENSTE_c005G08021</name>
</gene>